<evidence type="ECO:0000256" key="4">
    <source>
        <dbReference type="ARBA" id="ARBA00022490"/>
    </source>
</evidence>
<reference evidence="10" key="1">
    <citation type="submission" date="2025-08" db="UniProtKB">
        <authorList>
            <consortium name="Ensembl"/>
        </authorList>
    </citation>
    <scope>IDENTIFICATION</scope>
</reference>
<evidence type="ECO:0000256" key="7">
    <source>
        <dbReference type="ARBA" id="ARBA00023121"/>
    </source>
</evidence>
<evidence type="ECO:0000256" key="9">
    <source>
        <dbReference type="ARBA" id="ARBA00071029"/>
    </source>
</evidence>
<dbReference type="GO" id="GO:0030154">
    <property type="term" value="P:cell differentiation"/>
    <property type="evidence" value="ECO:0007669"/>
    <property type="project" value="UniProtKB-KW"/>
</dbReference>
<dbReference type="GeneTree" id="ENSGT00390000017067"/>
<evidence type="ECO:0000256" key="8">
    <source>
        <dbReference type="ARBA" id="ARBA00059169"/>
    </source>
</evidence>
<evidence type="ECO:0000256" key="5">
    <source>
        <dbReference type="ARBA" id="ARBA00022782"/>
    </source>
</evidence>
<dbReference type="PANTHER" id="PTHR11604:SF2">
    <property type="entry name" value="PROFILIN-4"/>
    <property type="match status" value="1"/>
</dbReference>
<dbReference type="GO" id="GO:0005938">
    <property type="term" value="C:cell cortex"/>
    <property type="evidence" value="ECO:0007669"/>
    <property type="project" value="TreeGrafter"/>
</dbReference>
<comment type="similarity">
    <text evidence="2">Belongs to the profilin family.</text>
</comment>
<evidence type="ECO:0000256" key="6">
    <source>
        <dbReference type="ARBA" id="ARBA00022871"/>
    </source>
</evidence>
<evidence type="ECO:0000256" key="3">
    <source>
        <dbReference type="ARBA" id="ARBA00022473"/>
    </source>
</evidence>
<dbReference type="InterPro" id="IPR005455">
    <property type="entry name" value="PFN_euk"/>
</dbReference>
<keyword evidence="7" id="KW-0446">Lipid-binding</keyword>
<keyword evidence="5" id="KW-0221">Differentiation</keyword>
<dbReference type="GO" id="GO:0007283">
    <property type="term" value="P:spermatogenesis"/>
    <property type="evidence" value="ECO:0007669"/>
    <property type="project" value="UniProtKB-KW"/>
</dbReference>
<dbReference type="AlphaFoldDB" id="A0A8D0HG82"/>
<evidence type="ECO:0000256" key="2">
    <source>
        <dbReference type="ARBA" id="ARBA00010058"/>
    </source>
</evidence>
<dbReference type="Pfam" id="PF00235">
    <property type="entry name" value="Profilin"/>
    <property type="match status" value="1"/>
</dbReference>
<sequence>MSKAQNLLKECLIITKHVEHAALIKLKDGSVFTSTPGFHAHLFIHAFYKNLLQVRREGLYFKDKHFTCVRADDNSIYAKWVNQGLVAAKTDTYILLATYSQGMYPSVCVEAVEKLGNQAPHFHVCFPSYSWR</sequence>
<comment type="function">
    <text evidence="8">Involved in male fertility. Required for manchette development and acrosome biogenesis during spermiogenesis. Binds in vitro to phospholipids, including phosphatidylinositol 3-phosphate (PtdIns(3)P), phosphatidylinositol 4,5-bisphosphate (PtdIns(4,5)P2), phosphatidylinositol 4-phosphate (PtdIns(4)P) and phosphatidic acid (PA). Contrary to other profilin family members, does not bind to actin in vitro.</text>
</comment>
<dbReference type="PANTHER" id="PTHR11604">
    <property type="entry name" value="PROFILIN"/>
    <property type="match status" value="1"/>
</dbReference>
<proteinExistence type="inferred from homology"/>
<dbReference type="Gene3D" id="3.30.450.30">
    <property type="entry name" value="Dynein light chain 2a, cytoplasmic"/>
    <property type="match status" value="1"/>
</dbReference>
<dbReference type="OMA" id="CARTTDF"/>
<organism evidence="10 11">
    <name type="scientific">Sphenodon punctatus</name>
    <name type="common">Tuatara</name>
    <name type="synonym">Hatteria punctata</name>
    <dbReference type="NCBI Taxonomy" id="8508"/>
    <lineage>
        <taxon>Eukaryota</taxon>
        <taxon>Metazoa</taxon>
        <taxon>Chordata</taxon>
        <taxon>Craniata</taxon>
        <taxon>Vertebrata</taxon>
        <taxon>Euteleostomi</taxon>
        <taxon>Lepidosauria</taxon>
        <taxon>Sphenodontia</taxon>
        <taxon>Sphenodontidae</taxon>
        <taxon>Sphenodon</taxon>
    </lineage>
</organism>
<dbReference type="InterPro" id="IPR048278">
    <property type="entry name" value="PFN"/>
</dbReference>
<dbReference type="SUPFAM" id="SSF55770">
    <property type="entry name" value="Profilin (actin-binding protein)"/>
    <property type="match status" value="1"/>
</dbReference>
<dbReference type="InterPro" id="IPR036140">
    <property type="entry name" value="PFN_sf"/>
</dbReference>
<keyword evidence="4" id="KW-0963">Cytoplasm</keyword>
<keyword evidence="6" id="KW-0744">Spermatogenesis</keyword>
<dbReference type="GO" id="GO:0008289">
    <property type="term" value="F:lipid binding"/>
    <property type="evidence" value="ECO:0007669"/>
    <property type="project" value="UniProtKB-KW"/>
</dbReference>
<keyword evidence="3" id="KW-0217">Developmental protein</keyword>
<keyword evidence="11" id="KW-1185">Reference proteome</keyword>
<evidence type="ECO:0000256" key="1">
    <source>
        <dbReference type="ARBA" id="ARBA00004496"/>
    </source>
</evidence>
<dbReference type="Proteomes" id="UP000694392">
    <property type="component" value="Unplaced"/>
</dbReference>
<protein>
    <recommendedName>
        <fullName evidence="9">Profilin-4</fullName>
    </recommendedName>
</protein>
<accession>A0A8D0HG82</accession>
<evidence type="ECO:0000313" key="10">
    <source>
        <dbReference type="Ensembl" id="ENSSPUP00000019348.1"/>
    </source>
</evidence>
<dbReference type="FunFam" id="3.30.450.30:FF:000007">
    <property type="entry name" value="Profilin"/>
    <property type="match status" value="1"/>
</dbReference>
<dbReference type="GO" id="GO:0003785">
    <property type="term" value="F:actin monomer binding"/>
    <property type="evidence" value="ECO:0007669"/>
    <property type="project" value="TreeGrafter"/>
</dbReference>
<name>A0A8D0HG82_SPHPU</name>
<dbReference type="Ensembl" id="ENSSPUT00000020610.1">
    <property type="protein sequence ID" value="ENSSPUP00000019348.1"/>
    <property type="gene ID" value="ENSSPUG00000014887.1"/>
</dbReference>
<reference evidence="10" key="2">
    <citation type="submission" date="2025-09" db="UniProtKB">
        <authorList>
            <consortium name="Ensembl"/>
        </authorList>
    </citation>
    <scope>IDENTIFICATION</scope>
</reference>
<evidence type="ECO:0000313" key="11">
    <source>
        <dbReference type="Proteomes" id="UP000694392"/>
    </source>
</evidence>
<comment type="subcellular location">
    <subcellularLocation>
        <location evidence="1">Cytoplasm</location>
    </subcellularLocation>
</comment>